<gene>
    <name evidence="3" type="ordered locus">Halhy_5023</name>
</gene>
<proteinExistence type="predicted"/>
<dbReference type="NCBIfam" id="TIGR04183">
    <property type="entry name" value="Por_Secre_tail"/>
    <property type="match status" value="1"/>
</dbReference>
<evidence type="ECO:0000313" key="4">
    <source>
        <dbReference type="Proteomes" id="UP000008461"/>
    </source>
</evidence>
<dbReference type="Pfam" id="PF18962">
    <property type="entry name" value="Por_Secre_tail"/>
    <property type="match status" value="1"/>
</dbReference>
<dbReference type="Proteomes" id="UP000008461">
    <property type="component" value="Chromosome"/>
</dbReference>
<dbReference type="STRING" id="760192.Halhy_5023"/>
<organism evidence="3 4">
    <name type="scientific">Haliscomenobacter hydrossis (strain ATCC 27775 / DSM 1100 / LMG 10767 / O)</name>
    <dbReference type="NCBI Taxonomy" id="760192"/>
    <lineage>
        <taxon>Bacteria</taxon>
        <taxon>Pseudomonadati</taxon>
        <taxon>Bacteroidota</taxon>
        <taxon>Saprospiria</taxon>
        <taxon>Saprospirales</taxon>
        <taxon>Haliscomenobacteraceae</taxon>
        <taxon>Haliscomenobacter</taxon>
    </lineage>
</organism>
<reference evidence="3 4" key="1">
    <citation type="journal article" date="2011" name="Stand. Genomic Sci.">
        <title>Complete genome sequence of Haliscomenobacter hydrossis type strain (O).</title>
        <authorList>
            <consortium name="US DOE Joint Genome Institute (JGI-PGF)"/>
            <person name="Daligault H."/>
            <person name="Lapidus A."/>
            <person name="Zeytun A."/>
            <person name="Nolan M."/>
            <person name="Lucas S."/>
            <person name="Del Rio T.G."/>
            <person name="Tice H."/>
            <person name="Cheng J.F."/>
            <person name="Tapia R."/>
            <person name="Han C."/>
            <person name="Goodwin L."/>
            <person name="Pitluck S."/>
            <person name="Liolios K."/>
            <person name="Pagani I."/>
            <person name="Ivanova N."/>
            <person name="Huntemann M."/>
            <person name="Mavromatis K."/>
            <person name="Mikhailova N."/>
            <person name="Pati A."/>
            <person name="Chen A."/>
            <person name="Palaniappan K."/>
            <person name="Land M."/>
            <person name="Hauser L."/>
            <person name="Brambilla E.M."/>
            <person name="Rohde M."/>
            <person name="Verbarg S."/>
            <person name="Goker M."/>
            <person name="Bristow J."/>
            <person name="Eisen J.A."/>
            <person name="Markowitz V."/>
            <person name="Hugenholtz P."/>
            <person name="Kyrpides N.C."/>
            <person name="Klenk H.P."/>
            <person name="Woyke T."/>
        </authorList>
    </citation>
    <scope>NUCLEOTIDE SEQUENCE [LARGE SCALE GENOMIC DNA]</scope>
    <source>
        <strain evidence="4">ATCC 27775 / DSM 1100 / LMG 10767 / O</strain>
    </source>
</reference>
<name>F4L298_HALH1</name>
<dbReference type="eggNOG" id="COG5276">
    <property type="taxonomic scope" value="Bacteria"/>
</dbReference>
<dbReference type="KEGG" id="hhy:Halhy_5023"/>
<protein>
    <recommendedName>
        <fullName evidence="2">HYR domain-containing protein</fullName>
    </recommendedName>
</protein>
<dbReference type="InterPro" id="IPR008979">
    <property type="entry name" value="Galactose-bd-like_sf"/>
</dbReference>
<dbReference type="HOGENOM" id="CLU_246828_0_0_10"/>
<dbReference type="InterPro" id="IPR003410">
    <property type="entry name" value="HYR_dom"/>
</dbReference>
<dbReference type="InterPro" id="IPR026444">
    <property type="entry name" value="Secre_tail"/>
</dbReference>
<keyword evidence="4" id="KW-1185">Reference proteome</keyword>
<dbReference type="PROSITE" id="PS50825">
    <property type="entry name" value="HYR"/>
    <property type="match status" value="1"/>
</dbReference>
<accession>F4L298</accession>
<dbReference type="OrthoDB" id="1253390at2"/>
<evidence type="ECO:0000313" key="3">
    <source>
        <dbReference type="EMBL" id="AEE52851.1"/>
    </source>
</evidence>
<dbReference type="Gene3D" id="2.60.120.260">
    <property type="entry name" value="Galactose-binding domain-like"/>
    <property type="match status" value="1"/>
</dbReference>
<reference key="2">
    <citation type="submission" date="2011-04" db="EMBL/GenBank/DDBJ databases">
        <title>Complete sequence of chromosome of Haliscomenobacter hydrossis DSM 1100.</title>
        <authorList>
            <consortium name="US DOE Joint Genome Institute (JGI-PGF)"/>
            <person name="Lucas S."/>
            <person name="Han J."/>
            <person name="Lapidus A."/>
            <person name="Bruce D."/>
            <person name="Goodwin L."/>
            <person name="Pitluck S."/>
            <person name="Peters L."/>
            <person name="Kyrpides N."/>
            <person name="Mavromatis K."/>
            <person name="Ivanova N."/>
            <person name="Ovchinnikova G."/>
            <person name="Pagani I."/>
            <person name="Daligault H."/>
            <person name="Detter J.C."/>
            <person name="Han C."/>
            <person name="Land M."/>
            <person name="Hauser L."/>
            <person name="Markowitz V."/>
            <person name="Cheng J.-F."/>
            <person name="Hugenholtz P."/>
            <person name="Woyke T."/>
            <person name="Wu D."/>
            <person name="Verbarg S."/>
            <person name="Frueling A."/>
            <person name="Brambilla E."/>
            <person name="Klenk H.-P."/>
            <person name="Eisen J.A."/>
        </authorList>
    </citation>
    <scope>NUCLEOTIDE SEQUENCE</scope>
    <source>
        <strain>DSM 1100</strain>
    </source>
</reference>
<dbReference type="SUPFAM" id="SSF49785">
    <property type="entry name" value="Galactose-binding domain-like"/>
    <property type="match status" value="1"/>
</dbReference>
<sequence length="1540" mass="167172">MKASFNWIALYLWGLLLVLTITPVKAQFQRIYGNGQNNYFHKVVPDNATNPGYYVIGSEDNHGIISHVLQSGKLDWTIKLNKPCVLTDAAPVHNGPNPYNLMVVGFTLPFDQTNRSLLLIVTPNGGLQFSEEYDLAQNEGFVSITSRPVGNFAISGFINSPNFSNDVVLLDVNSNGATNMVNIYGNLGDNGYFRDIEVLFPNQYFVAGYDGNAGVIVSTDNAIPNPTFLGGVRDPSVQVFVDIALQGSNVVATGPSVATGGPPLLRKFDVNLFPIWTVKVNGLDAVHQVETSSVNGNIYLVGTKNIAGIDRAVVVRIDEANSPDPNNWIVWSKYLDSGENSHVTGQITIIVDQTVKIAFADGKTGIFNNFGQGDAFLAVTDEHLSSLCTKDHLVTFSVDTSFFEGPQLDHVDFTSLTPVGAIDYNPIGWNTRGPCPGPAPIANCGDIKVFVEPSYKERRVGFDWDVAQSDLVALEYNPPSGSMFPLGTTPVVARATYANGDTSSCRFNVIVEKLPEDSLQAPPSATPGAWFDRVYDQYGNPYRLADLQVQESGRSRLSCPNSYFDLDFEATSGMFGGSTTEMARRNVICQVFSDISQFIPQPNPGNPARVKILIRNLAFVPSVPNPQTSNVLGVAGAFFAMPPSVASKGGLLDNEIWKTINSGVDSYTGLVSPLNTQNGGGFYHGFLAFNFANSSIAWHDDLASATPANLYDLYSVALHEVLHALGFASLIVPANNTGTSFFAPANPNYFSRYDAFLKSPVNLGSLPLITNAGACSSMYDYDFNPNLANTDVLNPNPNNDPHDPDETVCVHAIQFNSSTVNQAVFTPNGFFNGSSLSHFEDECRVPLVQPNNEYYVMSNMTDRGAAYMKRYPKSEEREVLCQLGYQVLGQYGNQAQQTFYDYQSSACNNVTVAGVNDGIGPNGTYLYTTTTTGVGPVIYPLANDQGAVSFECLETLVGTAIPSTTAGTSFTINPGATPGINLLRYVPLGTNGEKGNITYIFVYVDRASCPMDSCNMVSNGGFESSSGCGGLYPQNLLANAPSIDCWESLAASPDLFTRTCTSFGLQVGVSTFNSSPATDSHNGAPNDKFLGLYRSAAFPQDFSEAAQTKLATPLQPGKSYELSFWAKTNNNINGPNSNIPALVEFASDVSYPLIHTLKYLPGVNFQTLFPNVSVPNDSVWHYFSQTFTFNGSTPHANLIVAYGGLNLPQGLSGAYFFIDDIRLKEVSCQSCTCGTHSDMSYRPYQGAQNIFVDCGDTLVAQCNGPIPWTFGGKFLCQGNSCSDTAQMFWILNKPNGTVKTGPMLADPFFNFAIPAAEFNISGFYNLRLKGVCGQDTCYCNFVVEVKCDSCCTDLNVFCQAVEEALNLIVDTCKVTLNIGNLRCNSYIESVDWGDGDQSIGHFGSGSTLMHVYTTSGTYYISYVAIGQDEQGFDCIEKTIYDTIVVCNRMSTSNKDLKATGSFHIFPNPSSGRLTLQTKGIQLKAAQFQILDLWGRKIYTGKLPNGQPNYELSIASLPPGIYFVKLLDRGELLWVHKVIKQ</sequence>
<feature type="domain" description="HYR" evidence="2">
    <location>
        <begin position="422"/>
        <end position="513"/>
    </location>
</feature>
<keyword evidence="1" id="KW-0677">Repeat</keyword>
<evidence type="ECO:0000256" key="1">
    <source>
        <dbReference type="ARBA" id="ARBA00022737"/>
    </source>
</evidence>
<evidence type="ECO:0000259" key="2">
    <source>
        <dbReference type="PROSITE" id="PS50825"/>
    </source>
</evidence>
<dbReference type="RefSeq" id="WP_013767386.1">
    <property type="nucleotide sequence ID" value="NC_015510.1"/>
</dbReference>
<dbReference type="EMBL" id="CP002691">
    <property type="protein sequence ID" value="AEE52851.1"/>
    <property type="molecule type" value="Genomic_DNA"/>
</dbReference>